<protein>
    <submittedName>
        <fullName evidence="3">MATH and LRR domain-containing protein PFE0570w-like isoform X3</fullName>
    </submittedName>
</protein>
<name>A0ABD2BI86_VESMC</name>
<feature type="compositionally biased region" description="Basic residues" evidence="2">
    <location>
        <begin position="157"/>
        <end position="171"/>
    </location>
</feature>
<feature type="compositionally biased region" description="Low complexity" evidence="2">
    <location>
        <begin position="668"/>
        <end position="678"/>
    </location>
</feature>
<evidence type="ECO:0000256" key="2">
    <source>
        <dbReference type="SAM" id="MobiDB-lite"/>
    </source>
</evidence>
<dbReference type="InterPro" id="IPR029357">
    <property type="entry name" value="SPATA7"/>
</dbReference>
<keyword evidence="1" id="KW-0175">Coiled coil</keyword>
<feature type="compositionally biased region" description="Polar residues" evidence="2">
    <location>
        <begin position="654"/>
        <end position="663"/>
    </location>
</feature>
<evidence type="ECO:0000313" key="3">
    <source>
        <dbReference type="EMBL" id="KAL2732472.1"/>
    </source>
</evidence>
<feature type="compositionally biased region" description="Polar residues" evidence="2">
    <location>
        <begin position="128"/>
        <end position="141"/>
    </location>
</feature>
<evidence type="ECO:0000256" key="1">
    <source>
        <dbReference type="SAM" id="Coils"/>
    </source>
</evidence>
<feature type="compositionally biased region" description="Polar residues" evidence="2">
    <location>
        <begin position="612"/>
        <end position="625"/>
    </location>
</feature>
<feature type="region of interest" description="Disordered" evidence="2">
    <location>
        <begin position="128"/>
        <end position="171"/>
    </location>
</feature>
<feature type="coiled-coil region" evidence="1">
    <location>
        <begin position="730"/>
        <end position="757"/>
    </location>
</feature>
<organism evidence="3 4">
    <name type="scientific">Vespula maculifrons</name>
    <name type="common">Eastern yellow jacket</name>
    <name type="synonym">Wasp</name>
    <dbReference type="NCBI Taxonomy" id="7453"/>
    <lineage>
        <taxon>Eukaryota</taxon>
        <taxon>Metazoa</taxon>
        <taxon>Ecdysozoa</taxon>
        <taxon>Arthropoda</taxon>
        <taxon>Hexapoda</taxon>
        <taxon>Insecta</taxon>
        <taxon>Pterygota</taxon>
        <taxon>Neoptera</taxon>
        <taxon>Endopterygota</taxon>
        <taxon>Hymenoptera</taxon>
        <taxon>Apocrita</taxon>
        <taxon>Aculeata</taxon>
        <taxon>Vespoidea</taxon>
        <taxon>Vespidae</taxon>
        <taxon>Vespinae</taxon>
        <taxon>Vespula</taxon>
    </lineage>
</organism>
<reference evidence="3 4" key="1">
    <citation type="journal article" date="2024" name="Ann. Entomol. Soc. Am.">
        <title>Genomic analyses of the southern and eastern yellowjacket wasps (Hymenoptera: Vespidae) reveal evolutionary signatures of social life.</title>
        <authorList>
            <person name="Catto M.A."/>
            <person name="Caine P.B."/>
            <person name="Orr S.E."/>
            <person name="Hunt B.G."/>
            <person name="Goodisman M.A.D."/>
        </authorList>
    </citation>
    <scope>NUCLEOTIDE SEQUENCE [LARGE SCALE GENOMIC DNA]</scope>
    <source>
        <strain evidence="3">232</strain>
        <tissue evidence="3">Head and thorax</tissue>
    </source>
</reference>
<feature type="region of interest" description="Disordered" evidence="2">
    <location>
        <begin position="600"/>
        <end position="690"/>
    </location>
</feature>
<keyword evidence="4" id="KW-1185">Reference proteome</keyword>
<gene>
    <name evidence="3" type="ORF">V1477_014713</name>
</gene>
<comment type="caution">
    <text evidence="3">The sequence shown here is derived from an EMBL/GenBank/DDBJ whole genome shotgun (WGS) entry which is preliminary data.</text>
</comment>
<dbReference type="Proteomes" id="UP001607303">
    <property type="component" value="Unassembled WGS sequence"/>
</dbReference>
<evidence type="ECO:0000313" key="4">
    <source>
        <dbReference type="Proteomes" id="UP001607303"/>
    </source>
</evidence>
<sequence>MIRFHNSEINLKSSVYNLAGENYFEQLSAYNSMRFHIRRILLAKSVVDSRNKKYINNKKRQLKVQLSRRYSLDNLIDRLAFDTKHHPVDMLRMNLDKYSSYCVEEENSDIYPCNIDNIDFQEMKMQATDTESNDQNTYQNHSISKSKKISQDQQKTNGKKHNKDSSSKKHRQHFQCIIQRKCRCDEKPIYITCGNPFNSPVNLHHSDSDTSSNSVIHEDHASSSLSSPIQIYTCKRADIQAKEDARYTKFAYEITKEIIKSGIYTDKELNEIFKKHLKRYRNTLDLHRMLKEIYQLKIFLNISEESDESDNDNIELLNTNEIRQHEIRPPTPPKVLDENKVIGKLLSYQKLMEIQCNKEPRQRKSVILIDANPELLITERDVLTSLLEVGIDPKQAENICKSLHQKSMETILDNMAELNIETLPNKSDANLQTESTNCAENCNEDFTQKEILVEVNNKSSTTDDLSSKQDEIIQTLRSPVTLLNDNYTEPMCSTFSRLHQEEHLPSNVADEVTQTEVQINVGSRKNINKSGVHITEIYEEKKRIINENMQVPSIAQTDILAWSREKLAEIKANTSNDIEIPVEKNDYEYRIPITKSTEELLSNNKGKKNTKNPHINEQAKLTNPTKKFKKETNPSKPVENPKAVDNKPIKRNFNKSTKGVSQKRNPESNKSVPNPNKTKNTKGKEKINESIQKVSTSTCISSTCGICITKLNMHRRENSKCITNDEKFENNIIRQENEEEQDEIKMNESELNKYESVVNEKIQTSLNQTKKNNKKKIINVNDVT</sequence>
<accession>A0ABD2BI86</accession>
<dbReference type="EMBL" id="JAYRBN010000075">
    <property type="protein sequence ID" value="KAL2732472.1"/>
    <property type="molecule type" value="Genomic_DNA"/>
</dbReference>
<proteinExistence type="predicted"/>
<dbReference type="AlphaFoldDB" id="A0ABD2BI86"/>
<dbReference type="Pfam" id="PF15244">
    <property type="entry name" value="HSD3"/>
    <property type="match status" value="1"/>
</dbReference>